<dbReference type="SMART" id="SM00138">
    <property type="entry name" value="MeTrc"/>
    <property type="match status" value="1"/>
</dbReference>
<dbReference type="GO" id="GO:0008757">
    <property type="term" value="F:S-adenosylmethionine-dependent methyltransferase activity"/>
    <property type="evidence" value="ECO:0007669"/>
    <property type="project" value="InterPro"/>
</dbReference>
<dbReference type="PROSITE" id="PS50123">
    <property type="entry name" value="CHER"/>
    <property type="match status" value="1"/>
</dbReference>
<organism evidence="2">
    <name type="scientific">Marivirga arenosa</name>
    <dbReference type="NCBI Taxonomy" id="3059076"/>
    <lineage>
        <taxon>Bacteria</taxon>
        <taxon>Pseudomonadati</taxon>
        <taxon>Bacteroidota</taxon>
        <taxon>Cytophagia</taxon>
        <taxon>Cytophagales</taxon>
        <taxon>Marivirgaceae</taxon>
        <taxon>Marivirga</taxon>
    </lineage>
</organism>
<dbReference type="InterPro" id="IPR029063">
    <property type="entry name" value="SAM-dependent_MTases_sf"/>
</dbReference>
<evidence type="ECO:0000313" key="2">
    <source>
        <dbReference type="EMBL" id="WKK81604.1"/>
    </source>
</evidence>
<dbReference type="InterPro" id="IPR050903">
    <property type="entry name" value="Bact_Chemotaxis_MeTrfase"/>
</dbReference>
<dbReference type="AlphaFoldDB" id="A0AA49GEX7"/>
<accession>A0AA49GEX7</accession>
<sequence>MNETRGNIEISDEELHSLTDAIQQRHGIDFSCYEVKSLRRRLTRTLSVFNLESIHELWMKILREQEFIYPFMDEISVGLTSLFRDSSLWKALEKKVLLEYTKKEKPLSIWHAGCSTGEEVYSMGILLQELNIQDNTKAWATDISNKSLKIAQDGEYHRMKFAEYNKNLNEYKLNRNLDKFTEPETLPNHFKLKRSLISHVTWEHHNLISDEFTKKFDIIFCRNVMIYFDVNSKIKLFKKFYNSLNPGGILIIGFYDAVLPFIDSIDFEILDIDSKIFIKK</sequence>
<dbReference type="Pfam" id="PF03705">
    <property type="entry name" value="CheR_N"/>
    <property type="match status" value="1"/>
</dbReference>
<dbReference type="PANTHER" id="PTHR24422">
    <property type="entry name" value="CHEMOTAXIS PROTEIN METHYLTRANSFERASE"/>
    <property type="match status" value="1"/>
</dbReference>
<gene>
    <name evidence="2" type="ORF">QYS47_04805</name>
</gene>
<proteinExistence type="predicted"/>
<dbReference type="EMBL" id="CP129968">
    <property type="protein sequence ID" value="WKK81604.1"/>
    <property type="molecule type" value="Genomic_DNA"/>
</dbReference>
<dbReference type="PRINTS" id="PR00996">
    <property type="entry name" value="CHERMTFRASE"/>
</dbReference>
<dbReference type="PANTHER" id="PTHR24422:SF8">
    <property type="entry name" value="CHEMOTAXIS PROTEIN"/>
    <property type="match status" value="1"/>
</dbReference>
<dbReference type="InterPro" id="IPR022641">
    <property type="entry name" value="CheR_N"/>
</dbReference>
<feature type="domain" description="CheR-type methyltransferase" evidence="1">
    <location>
        <begin position="3"/>
        <end position="280"/>
    </location>
</feature>
<evidence type="ECO:0000259" key="1">
    <source>
        <dbReference type="PROSITE" id="PS50123"/>
    </source>
</evidence>
<dbReference type="Proteomes" id="UP001232019">
    <property type="component" value="Chromosome"/>
</dbReference>
<reference evidence="2" key="1">
    <citation type="submission" date="2023-08" db="EMBL/GenBank/DDBJ databases">
        <title>Comparative genomics and taxonomic characterization of three novel marine species of genus Marivirga.</title>
        <authorList>
            <person name="Muhammad N."/>
            <person name="Kim S.-G."/>
        </authorList>
    </citation>
    <scope>NUCLEOTIDE SEQUENCE</scope>
    <source>
        <strain evidence="2">BKB1-2</strain>
    </source>
</reference>
<protein>
    <submittedName>
        <fullName evidence="2">Protein-glutamate O-methyltransferase CheR</fullName>
    </submittedName>
</protein>
<dbReference type="SUPFAM" id="SSF47757">
    <property type="entry name" value="Chemotaxis receptor methyltransferase CheR, N-terminal domain"/>
    <property type="match status" value="1"/>
</dbReference>
<dbReference type="InterPro" id="IPR022642">
    <property type="entry name" value="CheR_C"/>
</dbReference>
<dbReference type="Pfam" id="PF01739">
    <property type="entry name" value="CheR"/>
    <property type="match status" value="1"/>
</dbReference>
<dbReference type="RefSeq" id="WP_302127146.1">
    <property type="nucleotide sequence ID" value="NZ_CP129968.2"/>
</dbReference>
<dbReference type="SUPFAM" id="SSF53335">
    <property type="entry name" value="S-adenosyl-L-methionine-dependent methyltransferases"/>
    <property type="match status" value="1"/>
</dbReference>
<dbReference type="KEGG" id="marp:QYS47_04805"/>
<dbReference type="InterPro" id="IPR000780">
    <property type="entry name" value="CheR_MeTrfase"/>
</dbReference>
<name>A0AA49GEX7_9BACT</name>
<dbReference type="Gene3D" id="3.40.50.150">
    <property type="entry name" value="Vaccinia Virus protein VP39"/>
    <property type="match status" value="1"/>
</dbReference>
<dbReference type="CDD" id="cd02440">
    <property type="entry name" value="AdoMet_MTases"/>
    <property type="match status" value="1"/>
</dbReference>